<dbReference type="InterPro" id="IPR057727">
    <property type="entry name" value="WCX_dom"/>
</dbReference>
<keyword evidence="5" id="KW-1185">Reference proteome</keyword>
<dbReference type="InterPro" id="IPR028349">
    <property type="entry name" value="PafC-like"/>
</dbReference>
<name>A0ABN3E1W1_9MICO</name>
<dbReference type="EMBL" id="BAAAQY010000012">
    <property type="protein sequence ID" value="GAA2246196.1"/>
    <property type="molecule type" value="Genomic_DNA"/>
</dbReference>
<sequence>MADSGQSFSYAQDKLTFLLALVPYLVDIGRVSVSDAAAHFQVSEQQIRDAVSLIAVSGVPGETFQYQHGDLFDIAWDDFDEHDEIVITHRVALDDSPRFSAREAAALIAGLQYLQSLPENIDRGVYSSLMDKLARGASERPSQVAIARQGATGSLAEVRDALARGVQLEFDYLASRGTREHRTVDPLRIDSDDESWYLRAWDHRRGAVRTFRFDRLSALVVTDRPASSAHDDVRLGDLVFQGGDDDLIVTVEVDPAAVGLLGEYLSQVDEAPDAQTGAHGRVRAHIRVAHIHGLKRLVTSNASSLTVVGPPEARAAVADWADAALRRYLE</sequence>
<organism evidence="4 5">
    <name type="scientific">Herbiconiux moechotypicola</name>
    <dbReference type="NCBI Taxonomy" id="637393"/>
    <lineage>
        <taxon>Bacteria</taxon>
        <taxon>Bacillati</taxon>
        <taxon>Actinomycetota</taxon>
        <taxon>Actinomycetes</taxon>
        <taxon>Micrococcales</taxon>
        <taxon>Microbacteriaceae</taxon>
        <taxon>Herbiconiux</taxon>
    </lineage>
</organism>
<dbReference type="InterPro" id="IPR026881">
    <property type="entry name" value="WYL_dom"/>
</dbReference>
<dbReference type="PROSITE" id="PS52050">
    <property type="entry name" value="WYL"/>
    <property type="match status" value="1"/>
</dbReference>
<comment type="caution">
    <text evidence="4">The sequence shown here is derived from an EMBL/GenBank/DDBJ whole genome shotgun (WGS) entry which is preliminary data.</text>
</comment>
<dbReference type="Pfam" id="PF19187">
    <property type="entry name" value="HTH_PafC"/>
    <property type="match status" value="1"/>
</dbReference>
<dbReference type="PANTHER" id="PTHR34580">
    <property type="match status" value="1"/>
</dbReference>
<feature type="domain" description="WYL" evidence="1">
    <location>
        <begin position="155"/>
        <end position="219"/>
    </location>
</feature>
<feature type="domain" description="WCX" evidence="3">
    <location>
        <begin position="249"/>
        <end position="325"/>
    </location>
</feature>
<evidence type="ECO:0000259" key="3">
    <source>
        <dbReference type="Pfam" id="PF25583"/>
    </source>
</evidence>
<dbReference type="RefSeq" id="WP_259480778.1">
    <property type="nucleotide sequence ID" value="NZ_BAAAQY010000012.1"/>
</dbReference>
<proteinExistence type="predicted"/>
<evidence type="ECO:0000313" key="5">
    <source>
        <dbReference type="Proteomes" id="UP001500929"/>
    </source>
</evidence>
<dbReference type="InterPro" id="IPR043839">
    <property type="entry name" value="PafC_HTH"/>
</dbReference>
<dbReference type="Pfam" id="PF13280">
    <property type="entry name" value="WYL"/>
    <property type="match status" value="1"/>
</dbReference>
<evidence type="ECO:0000259" key="2">
    <source>
        <dbReference type="Pfam" id="PF19187"/>
    </source>
</evidence>
<gene>
    <name evidence="4" type="ORF">GCM10009851_34490</name>
</gene>
<protein>
    <submittedName>
        <fullName evidence="4">WYL domain-containing protein</fullName>
    </submittedName>
</protein>
<feature type="domain" description="PafC HTH" evidence="2">
    <location>
        <begin position="13"/>
        <end position="134"/>
    </location>
</feature>
<dbReference type="PANTHER" id="PTHR34580:SF1">
    <property type="entry name" value="PROTEIN PAFC"/>
    <property type="match status" value="1"/>
</dbReference>
<accession>A0ABN3E1W1</accession>
<evidence type="ECO:0000313" key="4">
    <source>
        <dbReference type="EMBL" id="GAA2246196.1"/>
    </source>
</evidence>
<dbReference type="Proteomes" id="UP001500929">
    <property type="component" value="Unassembled WGS sequence"/>
</dbReference>
<dbReference type="InterPro" id="IPR051534">
    <property type="entry name" value="CBASS_pafABC_assoc_protein"/>
</dbReference>
<dbReference type="Pfam" id="PF25583">
    <property type="entry name" value="WCX"/>
    <property type="match status" value="1"/>
</dbReference>
<dbReference type="PIRSF" id="PIRSF016838">
    <property type="entry name" value="PafC"/>
    <property type="match status" value="1"/>
</dbReference>
<evidence type="ECO:0000259" key="1">
    <source>
        <dbReference type="Pfam" id="PF13280"/>
    </source>
</evidence>
<reference evidence="4 5" key="1">
    <citation type="journal article" date="2019" name="Int. J. Syst. Evol. Microbiol.">
        <title>The Global Catalogue of Microorganisms (GCM) 10K type strain sequencing project: providing services to taxonomists for standard genome sequencing and annotation.</title>
        <authorList>
            <consortium name="The Broad Institute Genomics Platform"/>
            <consortium name="The Broad Institute Genome Sequencing Center for Infectious Disease"/>
            <person name="Wu L."/>
            <person name="Ma J."/>
        </authorList>
    </citation>
    <scope>NUCLEOTIDE SEQUENCE [LARGE SCALE GENOMIC DNA]</scope>
    <source>
        <strain evidence="4 5">JCM 16117</strain>
    </source>
</reference>